<dbReference type="Proteomes" id="UP000323720">
    <property type="component" value="Unassembled WGS sequence"/>
</dbReference>
<evidence type="ECO:0008006" key="3">
    <source>
        <dbReference type="Google" id="ProtNLM"/>
    </source>
</evidence>
<evidence type="ECO:0000313" key="2">
    <source>
        <dbReference type="Proteomes" id="UP000323720"/>
    </source>
</evidence>
<comment type="caution">
    <text evidence="1">The sequence shown here is derived from an EMBL/GenBank/DDBJ whole genome shotgun (WGS) entry which is preliminary data.</text>
</comment>
<keyword evidence="2" id="KW-1185">Reference proteome</keyword>
<dbReference type="EMBL" id="VSKK01000001">
    <property type="protein sequence ID" value="TYB78341.1"/>
    <property type="molecule type" value="Genomic_DNA"/>
</dbReference>
<organism evidence="1 2">
    <name type="scientific">Bizionia myxarmorum</name>
    <dbReference type="NCBI Taxonomy" id="291186"/>
    <lineage>
        <taxon>Bacteria</taxon>
        <taxon>Pseudomonadati</taxon>
        <taxon>Bacteroidota</taxon>
        <taxon>Flavobacteriia</taxon>
        <taxon>Flavobacteriales</taxon>
        <taxon>Flavobacteriaceae</taxon>
        <taxon>Bizionia</taxon>
    </lineage>
</organism>
<gene>
    <name evidence="1" type="ORF">ES674_00745</name>
</gene>
<sequence length="144" mass="16821">MYKPKNYELSELAHPQIIKAIGVKNTWRRLDEQCLRDMQTINDEWRKIHNSGIYCNRLNLGLDSRGLRPPNDPDGSFYSTHKNGNTFDLEPVNGKIEELYKFIIQLIKDGKLLKLNTLENFADTVKWVHVGYMNTTEKPLIIFL</sequence>
<dbReference type="RefSeq" id="WP_148402079.1">
    <property type="nucleotide sequence ID" value="NZ_VSKK01000001.1"/>
</dbReference>
<reference evidence="1 2" key="1">
    <citation type="submission" date="2019-08" db="EMBL/GenBank/DDBJ databases">
        <title>Genomes of Antarctic Bizionia species.</title>
        <authorList>
            <person name="Bowman J.P."/>
        </authorList>
    </citation>
    <scope>NUCLEOTIDE SEQUENCE [LARGE SCALE GENOMIC DNA]</scope>
    <source>
        <strain evidence="1 2">ADA-4</strain>
    </source>
</reference>
<evidence type="ECO:0000313" key="1">
    <source>
        <dbReference type="EMBL" id="TYB78341.1"/>
    </source>
</evidence>
<protein>
    <recommendedName>
        <fullName evidence="3">Peptidase M15A C-terminal domain-containing protein</fullName>
    </recommendedName>
</protein>
<accession>A0A5D0RBQ2</accession>
<dbReference type="OrthoDB" id="5242612at2"/>
<name>A0A5D0RBQ2_9FLAO</name>
<dbReference type="AlphaFoldDB" id="A0A5D0RBQ2"/>
<proteinExistence type="predicted"/>